<feature type="domain" description="Restriction endonuclease type I HsdR N-terminal" evidence="1">
    <location>
        <begin position="60"/>
        <end position="125"/>
    </location>
</feature>
<comment type="caution">
    <text evidence="2">The sequence shown here is derived from an EMBL/GenBank/DDBJ whole genome shotgun (WGS) entry which is preliminary data.</text>
</comment>
<dbReference type="InterPro" id="IPR007409">
    <property type="entry name" value="Restrct_endonuc_type1_HsdR_N"/>
</dbReference>
<keyword evidence="2" id="KW-0378">Hydrolase</keyword>
<dbReference type="AlphaFoldDB" id="A0A371JAG0"/>
<evidence type="ECO:0000259" key="1">
    <source>
        <dbReference type="Pfam" id="PF04313"/>
    </source>
</evidence>
<dbReference type="Proteomes" id="UP000215694">
    <property type="component" value="Unassembled WGS sequence"/>
</dbReference>
<dbReference type="GO" id="GO:0009307">
    <property type="term" value="P:DNA restriction-modification system"/>
    <property type="evidence" value="ECO:0007669"/>
    <property type="project" value="UniProtKB-KW"/>
</dbReference>
<name>A0A371JAG0_9FIRM</name>
<accession>A0A371JAG0</accession>
<reference evidence="2 3" key="1">
    <citation type="journal article" date="2017" name="Genome Announc.">
        <title>Draft Genome Sequence of Romboutsia weinsteinii sp. nov. Strain CCRI-19649(T) Isolated from Surface Water.</title>
        <authorList>
            <person name="Maheux A.F."/>
            <person name="Boudreau D.K."/>
            <person name="Berube E."/>
            <person name="Boissinot M."/>
            <person name="Cantin P."/>
            <person name="Raymond F."/>
            <person name="Corbeil J."/>
            <person name="Omar R.F."/>
            <person name="Bergeron M.G."/>
        </authorList>
    </citation>
    <scope>NUCLEOTIDE SEQUENCE [LARGE SCALE GENOMIC DNA]</scope>
    <source>
        <strain evidence="2 3">CCRI-19649</strain>
    </source>
</reference>
<gene>
    <name evidence="2" type="ORF">CHL78_000825</name>
</gene>
<protein>
    <submittedName>
        <fullName evidence="2">Endonuclease</fullName>
    </submittedName>
</protein>
<keyword evidence="2" id="KW-0540">Nuclease</keyword>
<proteinExistence type="predicted"/>
<dbReference type="OrthoDB" id="9148007at2"/>
<sequence>MDFVDKIKQFSKRIEMMKDSLATEEATKTALIMPFFNLLDYDVFNPIEFVPEYTADIGTKKGEKVDYAIMKDGKPVILIEAKGVNDDLTKHDAQLFRYFTATDAKFAVLTNGIVYKFFTDLEETNKMDEKPFLEVNLLDLNDTKVTELKKFTKDNFDIDTIFNTASELKYTNLIKAQLTEQLNNPSDEFVRFIIGDFFTGVKTSNVVEKFRPIVKKSMQQFVNDFMNDKIKSILNNNSEEETVEVNNIQEETVVEEVAVDVNANEDNKVVTTEEELEGFNIVRSILSEVVSAEEISYKDVERYFGILYQNNTRKWVCRLYFNSAKKSITIADENKKEVRYYIENISDIYKYKNELLSAIDKYIETVNA</sequence>
<dbReference type="RefSeq" id="WP_094368494.1">
    <property type="nucleotide sequence ID" value="NZ_NOJY02000001.1"/>
</dbReference>
<dbReference type="EMBL" id="NOJY02000001">
    <property type="protein sequence ID" value="RDY29745.1"/>
    <property type="molecule type" value="Genomic_DNA"/>
</dbReference>
<dbReference type="GO" id="GO:0003677">
    <property type="term" value="F:DNA binding"/>
    <property type="evidence" value="ECO:0007669"/>
    <property type="project" value="UniProtKB-KW"/>
</dbReference>
<evidence type="ECO:0000313" key="3">
    <source>
        <dbReference type="Proteomes" id="UP000215694"/>
    </source>
</evidence>
<evidence type="ECO:0000313" key="2">
    <source>
        <dbReference type="EMBL" id="RDY29745.1"/>
    </source>
</evidence>
<dbReference type="GO" id="GO:0009035">
    <property type="term" value="F:type I site-specific deoxyribonuclease activity"/>
    <property type="evidence" value="ECO:0007669"/>
    <property type="project" value="UniProtKB-EC"/>
</dbReference>
<dbReference type="PIRSF" id="PIRSF035009">
    <property type="entry name" value="UCP035009_HSDR_N"/>
    <property type="match status" value="1"/>
</dbReference>
<keyword evidence="2" id="KW-0255">Endonuclease</keyword>
<organism evidence="2 3">
    <name type="scientific">Romboutsia weinsteinii</name>
    <dbReference type="NCBI Taxonomy" id="2020949"/>
    <lineage>
        <taxon>Bacteria</taxon>
        <taxon>Bacillati</taxon>
        <taxon>Bacillota</taxon>
        <taxon>Clostridia</taxon>
        <taxon>Peptostreptococcales</taxon>
        <taxon>Peptostreptococcaceae</taxon>
        <taxon>Romboutsia</taxon>
    </lineage>
</organism>
<dbReference type="GO" id="GO:0005524">
    <property type="term" value="F:ATP binding"/>
    <property type="evidence" value="ECO:0007669"/>
    <property type="project" value="UniProtKB-KW"/>
</dbReference>
<dbReference type="InterPro" id="IPR017035">
    <property type="entry name" value="UCP035009_HsdR_All3000-type"/>
</dbReference>
<dbReference type="Gene3D" id="3.90.1570.30">
    <property type="match status" value="1"/>
</dbReference>
<keyword evidence="3" id="KW-1185">Reference proteome</keyword>
<dbReference type="Pfam" id="PF04313">
    <property type="entry name" value="HSDR_N"/>
    <property type="match status" value="1"/>
</dbReference>